<evidence type="ECO:0000256" key="2">
    <source>
        <dbReference type="ARBA" id="ARBA00011738"/>
    </source>
</evidence>
<evidence type="ECO:0000256" key="7">
    <source>
        <dbReference type="ARBA" id="ARBA00048045"/>
    </source>
</evidence>
<feature type="binding site" evidence="8">
    <location>
        <position position="82"/>
    </location>
    <ligand>
        <name>Zn(2+)</name>
        <dbReference type="ChEBI" id="CHEBI:29105"/>
        <note>catalytic</note>
    </ligand>
</feature>
<dbReference type="GO" id="GO:0008270">
    <property type="term" value="F:zinc ion binding"/>
    <property type="evidence" value="ECO:0007669"/>
    <property type="project" value="UniProtKB-UniRule"/>
</dbReference>
<comment type="similarity">
    <text evidence="1">Belongs to the cytidine and deoxycytidylate deaminase family. ADAT2 subfamily.</text>
</comment>
<dbReference type="InterPro" id="IPR016192">
    <property type="entry name" value="APOBEC/CMP_deaminase_Zn-bd"/>
</dbReference>
<dbReference type="PROSITE" id="PS51747">
    <property type="entry name" value="CYT_DCMP_DEAMINASES_2"/>
    <property type="match status" value="1"/>
</dbReference>
<protein>
    <recommendedName>
        <fullName evidence="8">tRNA-specific adenosine deaminase</fullName>
        <ecNumber evidence="8">3.5.4.33</ecNumber>
    </recommendedName>
</protein>
<dbReference type="PANTHER" id="PTHR11079:SF202">
    <property type="entry name" value="TRNA-SPECIFIC ADENOSINE DEAMINASE"/>
    <property type="match status" value="1"/>
</dbReference>
<dbReference type="EMBL" id="CP045871">
    <property type="protein sequence ID" value="QGG79773.1"/>
    <property type="molecule type" value="Genomic_DNA"/>
</dbReference>
<gene>
    <name evidence="8 10" type="primary">tadA</name>
    <name evidence="10" type="ORF">GH975_03980</name>
</gene>
<comment type="function">
    <text evidence="8">Catalyzes the deamination of adenosine to inosine at the wobble position 34 of tRNA(Arg2).</text>
</comment>
<feature type="domain" description="CMP/dCMP-type deaminase" evidence="9">
    <location>
        <begin position="1"/>
        <end position="110"/>
    </location>
</feature>
<keyword evidence="4 8" id="KW-0479">Metal-binding</keyword>
<dbReference type="EC" id="3.5.4.33" evidence="8"/>
<dbReference type="KEGG" id="llp:GH975_03980"/>
<reference evidence="10 11" key="1">
    <citation type="submission" date="2019-11" db="EMBL/GenBank/DDBJ databases">
        <authorList>
            <person name="Khan S.A."/>
            <person name="Jeon C.O."/>
            <person name="Chun B.H."/>
        </authorList>
    </citation>
    <scope>NUCLEOTIDE SEQUENCE [LARGE SCALE GENOMIC DNA]</scope>
    <source>
        <strain evidence="10 11">IMCC 1097</strain>
    </source>
</reference>
<dbReference type="InterPro" id="IPR016193">
    <property type="entry name" value="Cytidine_deaminase-like"/>
</dbReference>
<comment type="cofactor">
    <cofactor evidence="8">
        <name>Zn(2+)</name>
        <dbReference type="ChEBI" id="CHEBI:29105"/>
    </cofactor>
    <text evidence="8">Binds 1 zinc ion per subunit.</text>
</comment>
<evidence type="ECO:0000313" key="11">
    <source>
        <dbReference type="Proteomes" id="UP000388235"/>
    </source>
</evidence>
<feature type="binding site" evidence="8">
    <location>
        <position position="52"/>
    </location>
    <ligand>
        <name>Zn(2+)</name>
        <dbReference type="ChEBI" id="CHEBI:29105"/>
        <note>catalytic</note>
    </ligand>
</feature>
<dbReference type="PANTHER" id="PTHR11079">
    <property type="entry name" value="CYTOSINE DEAMINASE FAMILY MEMBER"/>
    <property type="match status" value="1"/>
</dbReference>
<keyword evidence="5 8" id="KW-0378">Hydrolase</keyword>
<proteinExistence type="inferred from homology"/>
<evidence type="ECO:0000259" key="9">
    <source>
        <dbReference type="PROSITE" id="PS51747"/>
    </source>
</evidence>
<sequence length="158" mass="16882">MSDDKWMRMALAQAQRGARRGEVPVGAIVVLDGRVVGAGFNCPITSNDPTAHAEVVALRDAAFTLGNYRLLDCTLYVTLEPCGMCAGALVHARVKRVVYAASEPKAGVVDSRGQYFQSPWLNHQVISQSGVLATTAASQLSAFFKGRRAAKKTQASSK</sequence>
<evidence type="ECO:0000256" key="6">
    <source>
        <dbReference type="ARBA" id="ARBA00022833"/>
    </source>
</evidence>
<accession>A0A5Q2Q9D5</accession>
<evidence type="ECO:0000256" key="4">
    <source>
        <dbReference type="ARBA" id="ARBA00022723"/>
    </source>
</evidence>
<comment type="subunit">
    <text evidence="2 8">Homodimer.</text>
</comment>
<evidence type="ECO:0000313" key="10">
    <source>
        <dbReference type="EMBL" id="QGG79773.1"/>
    </source>
</evidence>
<keyword evidence="6 8" id="KW-0862">Zinc</keyword>
<dbReference type="SUPFAM" id="SSF53927">
    <property type="entry name" value="Cytidine deaminase-like"/>
    <property type="match status" value="1"/>
</dbReference>
<dbReference type="InterPro" id="IPR028883">
    <property type="entry name" value="tRNA_aden_deaminase"/>
</dbReference>
<dbReference type="NCBIfam" id="NF008113">
    <property type="entry name" value="PRK10860.1"/>
    <property type="match status" value="1"/>
</dbReference>
<feature type="binding site" evidence="8">
    <location>
        <position position="85"/>
    </location>
    <ligand>
        <name>Zn(2+)</name>
        <dbReference type="ChEBI" id="CHEBI:29105"/>
        <note>catalytic</note>
    </ligand>
</feature>
<evidence type="ECO:0000256" key="3">
    <source>
        <dbReference type="ARBA" id="ARBA00022694"/>
    </source>
</evidence>
<dbReference type="CDD" id="cd01285">
    <property type="entry name" value="nucleoside_deaminase"/>
    <property type="match status" value="1"/>
</dbReference>
<dbReference type="GO" id="GO:0052717">
    <property type="term" value="F:tRNA-specific adenosine-34 deaminase activity"/>
    <property type="evidence" value="ECO:0007669"/>
    <property type="project" value="UniProtKB-UniRule"/>
</dbReference>
<keyword evidence="11" id="KW-1185">Reference proteome</keyword>
<keyword evidence="3 8" id="KW-0819">tRNA processing</keyword>
<dbReference type="Pfam" id="PF00383">
    <property type="entry name" value="dCMP_cyt_deam_1"/>
    <property type="match status" value="1"/>
</dbReference>
<dbReference type="InterPro" id="IPR002125">
    <property type="entry name" value="CMP_dCMP_dom"/>
</dbReference>
<dbReference type="RefSeq" id="WP_153713277.1">
    <property type="nucleotide sequence ID" value="NZ_CP045871.1"/>
</dbReference>
<dbReference type="HAMAP" id="MF_00972">
    <property type="entry name" value="tRNA_aden_deaminase"/>
    <property type="match status" value="1"/>
</dbReference>
<dbReference type="GO" id="GO:0002100">
    <property type="term" value="P:tRNA wobble adenosine to inosine editing"/>
    <property type="evidence" value="ECO:0007669"/>
    <property type="project" value="UniProtKB-UniRule"/>
</dbReference>
<name>A0A5Q2Q9D5_9GAMM</name>
<dbReference type="Gene3D" id="3.40.140.10">
    <property type="entry name" value="Cytidine Deaminase, domain 2"/>
    <property type="match status" value="1"/>
</dbReference>
<dbReference type="OrthoDB" id="9802676at2"/>
<dbReference type="Proteomes" id="UP000388235">
    <property type="component" value="Chromosome"/>
</dbReference>
<dbReference type="AlphaFoldDB" id="A0A5Q2Q9D5"/>
<evidence type="ECO:0000256" key="1">
    <source>
        <dbReference type="ARBA" id="ARBA00010669"/>
    </source>
</evidence>
<evidence type="ECO:0000256" key="8">
    <source>
        <dbReference type="HAMAP-Rule" id="MF_00972"/>
    </source>
</evidence>
<dbReference type="PROSITE" id="PS00903">
    <property type="entry name" value="CYT_DCMP_DEAMINASES_1"/>
    <property type="match status" value="1"/>
</dbReference>
<dbReference type="FunFam" id="3.40.140.10:FF:000005">
    <property type="entry name" value="tRNA-specific adenosine deaminase"/>
    <property type="match status" value="1"/>
</dbReference>
<feature type="active site" description="Proton donor" evidence="8">
    <location>
        <position position="54"/>
    </location>
</feature>
<organism evidence="10 11">
    <name type="scientific">Litorivicinus lipolyticus</name>
    <dbReference type="NCBI Taxonomy" id="418701"/>
    <lineage>
        <taxon>Bacteria</taxon>
        <taxon>Pseudomonadati</taxon>
        <taxon>Pseudomonadota</taxon>
        <taxon>Gammaproteobacteria</taxon>
        <taxon>Oceanospirillales</taxon>
        <taxon>Litorivicinaceae</taxon>
        <taxon>Litorivicinus</taxon>
    </lineage>
</organism>
<evidence type="ECO:0000256" key="5">
    <source>
        <dbReference type="ARBA" id="ARBA00022801"/>
    </source>
</evidence>
<comment type="catalytic activity">
    <reaction evidence="7 8">
        <text>adenosine(34) in tRNA + H2O + H(+) = inosine(34) in tRNA + NH4(+)</text>
        <dbReference type="Rhea" id="RHEA:43168"/>
        <dbReference type="Rhea" id="RHEA-COMP:10373"/>
        <dbReference type="Rhea" id="RHEA-COMP:10374"/>
        <dbReference type="ChEBI" id="CHEBI:15377"/>
        <dbReference type="ChEBI" id="CHEBI:15378"/>
        <dbReference type="ChEBI" id="CHEBI:28938"/>
        <dbReference type="ChEBI" id="CHEBI:74411"/>
        <dbReference type="ChEBI" id="CHEBI:82852"/>
        <dbReference type="EC" id="3.5.4.33"/>
    </reaction>
</comment>